<reference evidence="1" key="1">
    <citation type="journal article" date="2019" name="Sci. Rep.">
        <title>Draft genome of Tanacetum cinerariifolium, the natural source of mosquito coil.</title>
        <authorList>
            <person name="Yamashiro T."/>
            <person name="Shiraishi A."/>
            <person name="Satake H."/>
            <person name="Nakayama K."/>
        </authorList>
    </citation>
    <scope>NUCLEOTIDE SEQUENCE</scope>
</reference>
<dbReference type="EMBL" id="BKCJ010000352">
    <property type="protein sequence ID" value="GEU32417.1"/>
    <property type="molecule type" value="Genomic_DNA"/>
</dbReference>
<dbReference type="AlphaFoldDB" id="A0A6L2J784"/>
<proteinExistence type="predicted"/>
<comment type="caution">
    <text evidence="1">The sequence shown here is derived from an EMBL/GenBank/DDBJ whole genome shotgun (WGS) entry which is preliminary data.</text>
</comment>
<organism evidence="1">
    <name type="scientific">Tanacetum cinerariifolium</name>
    <name type="common">Dalmatian daisy</name>
    <name type="synonym">Chrysanthemum cinerariifolium</name>
    <dbReference type="NCBI Taxonomy" id="118510"/>
    <lineage>
        <taxon>Eukaryota</taxon>
        <taxon>Viridiplantae</taxon>
        <taxon>Streptophyta</taxon>
        <taxon>Embryophyta</taxon>
        <taxon>Tracheophyta</taxon>
        <taxon>Spermatophyta</taxon>
        <taxon>Magnoliopsida</taxon>
        <taxon>eudicotyledons</taxon>
        <taxon>Gunneridae</taxon>
        <taxon>Pentapetalae</taxon>
        <taxon>asterids</taxon>
        <taxon>campanulids</taxon>
        <taxon>Asterales</taxon>
        <taxon>Asteraceae</taxon>
        <taxon>Asteroideae</taxon>
        <taxon>Anthemideae</taxon>
        <taxon>Anthemidinae</taxon>
        <taxon>Tanacetum</taxon>
    </lineage>
</organism>
<protein>
    <recommendedName>
        <fullName evidence="2">Xylulose kinase-1</fullName>
    </recommendedName>
</protein>
<gene>
    <name evidence="1" type="ORF">Tci_004395</name>
</gene>
<evidence type="ECO:0000313" key="1">
    <source>
        <dbReference type="EMBL" id="GEU32417.1"/>
    </source>
</evidence>
<evidence type="ECO:0008006" key="2">
    <source>
        <dbReference type="Google" id="ProtNLM"/>
    </source>
</evidence>
<name>A0A6L2J784_TANCI</name>
<accession>A0A6L2J784</accession>
<sequence length="835" mass="95646">MIAFLTKSDVSEGFDQIFDFLNAHMIQHVLMVNPTIYVLCIKQFWTFISIKKSNDVVRLQALIDRKKVIIIEDTIRQALRLDDADGIDCLPNEEIFSKLARMGYEKPSTNLTFFKAFFSAQWNMVRNVDSPSKFLMYPRFLQLMINAQVDDLSSHNTKYTSPALTQKVFTNMRRIGGCIQTKGKIAKLDADGDVTLVDAKEDVNADVQGKLAESQAKVYHLDLQHAEKVLSMQDTDEAEPAKVKEVIKVVTATKLMTEVVTTATTTITAAQVPKASAPRRRRGVVIQDPEETATTSVIVHTEDEAFARQLEAELNANINWDDVMEQVKRREKQDNTVMRYQALKRKPMTEAQARNNMMIYLKNMAGFKMDFFKANDDDDVYTEATPLELKVSVVDYQIHYEHNKPYYKIIKADETHQLFLSFITLLKNFDIEDLEMLWKLRSKGQIWIRKSQDLEAIRILWSSHHNIHNYSDDSASGKEIAFDALHSGTNVEQSDKVIKSSVENLVPIRSEFEVTFDNEIECDVLVCDDFTTFSNLLFDSDNYFSSSDDESLSNEDVPMENFKIYLNPLFDNEEIISTKIDLHYFNAESNLIESLLNQDTLIDSSPKFDYLLELAHIDPIPPGIKEVDFDLEEKIRLVKNLLYDNSFPRPPKEINVEIADTIVESLSPYPIPIEDSDSQMEEIDLFLDTDDLMPPGIENDDYDLEGDINFLKELLSNDPFSLLENESSNFDHHDDLSFPRPPLEPPNVEVLFDFEPDSGELISAVMNDIDELNEDECFDLGGGEIDFFSNVKDDDYFSFIFVIRIFLPYLTYPEFSPLLLSTGSEDTIFDPDIST</sequence>